<evidence type="ECO:0000313" key="12">
    <source>
        <dbReference type="Proteomes" id="UP000095751"/>
    </source>
</evidence>
<protein>
    <submittedName>
        <fullName evidence="11">Mitochondrial carrier</fullName>
    </submittedName>
</protein>
<keyword evidence="3" id="KW-0813">Transport</keyword>
<comment type="similarity">
    <text evidence="2">Belongs to the mitochondrial carrier (TC 2.A.29) family.</text>
</comment>
<evidence type="ECO:0000256" key="10">
    <source>
        <dbReference type="SAM" id="Phobius"/>
    </source>
</evidence>
<feature type="transmembrane region" description="Helical" evidence="10">
    <location>
        <begin position="136"/>
        <end position="156"/>
    </location>
</feature>
<evidence type="ECO:0000256" key="3">
    <source>
        <dbReference type="ARBA" id="ARBA00022448"/>
    </source>
</evidence>
<evidence type="ECO:0000256" key="8">
    <source>
        <dbReference type="PROSITE-ProRule" id="PRU00282"/>
    </source>
</evidence>
<keyword evidence="7 8" id="KW-0472">Membrane</keyword>
<organism evidence="11 12">
    <name type="scientific">Fragilariopsis cylindrus CCMP1102</name>
    <dbReference type="NCBI Taxonomy" id="635003"/>
    <lineage>
        <taxon>Eukaryota</taxon>
        <taxon>Sar</taxon>
        <taxon>Stramenopiles</taxon>
        <taxon>Ochrophyta</taxon>
        <taxon>Bacillariophyta</taxon>
        <taxon>Bacillariophyceae</taxon>
        <taxon>Bacillariophycidae</taxon>
        <taxon>Bacillariales</taxon>
        <taxon>Bacillariaceae</taxon>
        <taxon>Fragilariopsis</taxon>
    </lineage>
</organism>
<dbReference type="InParanoid" id="A0A1E7F3X1"/>
<dbReference type="AlphaFoldDB" id="A0A1E7F3X1"/>
<feature type="repeat" description="Solcar" evidence="8">
    <location>
        <begin position="560"/>
        <end position="663"/>
    </location>
</feature>
<keyword evidence="4 8" id="KW-0812">Transmembrane</keyword>
<dbReference type="PANTHER" id="PTHR45667">
    <property type="entry name" value="S-ADENOSYLMETHIONINE MITOCHONDRIAL CARRIER PROTEIN"/>
    <property type="match status" value="1"/>
</dbReference>
<evidence type="ECO:0000313" key="11">
    <source>
        <dbReference type="EMBL" id="OEU12839.1"/>
    </source>
</evidence>
<keyword evidence="12" id="KW-1185">Reference proteome</keyword>
<keyword evidence="5" id="KW-0677">Repeat</keyword>
<evidence type="ECO:0000256" key="1">
    <source>
        <dbReference type="ARBA" id="ARBA00004141"/>
    </source>
</evidence>
<gene>
    <name evidence="11" type="ORF">FRACYDRAFT_263070</name>
</gene>
<evidence type="ECO:0000256" key="2">
    <source>
        <dbReference type="ARBA" id="ARBA00006375"/>
    </source>
</evidence>
<dbReference type="OrthoDB" id="448427at2759"/>
<sequence>MNQLLTVLRRKNNNNNNNKNMNSMNNNKLSGSRTRTAVASHFNMLTAALFMLSIGTMIITTTTTAFVVVNSSTKMNPLFPSSSHQQQRQQQQRLPQSFGAIPIDSSFSSSSLSAKLDDDKNLDNSNNKIKIKKNQLLGFLLTVTIAMTAGIGGIGVEPANAGFGAPGGATSSITPNLQSIEKTASKVKKTAGSSSSQSSQSSQSSPENFDLDGKKLKLLINSALDRGRLQEFSSQLDVLIENLKIDLPFQKETESETTEPFFPPDATTEAATQYWVDKREEAILKRAERLHEIEKVENLQQQIQHQELMLTKLQNQPYWFNYIAAFVGSAISTLIMHPIDTIKTRLQIAVSNITSTAATAVLEQPRVVVYEEDEMATTMVSSATATTTMKEVVATPATAHSAKTTALTSTSTTSTTETNDGGGLYDDLYEGLTGNLWKEVPPSAVYLGVYETVKYALAPKVAPIYLLFVYLIAGAAGETVGSVIRAPAEAVKSLVQSKAKNNAWEACQSVLGTPEGRANVVRAWSSSITRDVPFGAIQLAVFEVIKAYILNNPDIEFDSSTLLSEAIIGAFAGGLGSFLTNPTDVITTRIITQDVTTTPTYDDDGVMIDDGENNAPLDVFEMGRKIYNEEGFDAFFTGWTARVGYWAPAISIFLTCYCSVRQAGITYDLFP</sequence>
<dbReference type="Pfam" id="PF00153">
    <property type="entry name" value="Mito_carr"/>
    <property type="match status" value="3"/>
</dbReference>
<accession>A0A1E7F3X1</accession>
<comment type="subcellular location">
    <subcellularLocation>
        <location evidence="1">Membrane</location>
        <topology evidence="1">Multi-pass membrane protein</topology>
    </subcellularLocation>
</comment>
<feature type="compositionally biased region" description="Low complexity" evidence="9">
    <location>
        <begin position="193"/>
        <end position="205"/>
    </location>
</feature>
<feature type="region of interest" description="Disordered" evidence="9">
    <location>
        <begin position="183"/>
        <end position="209"/>
    </location>
</feature>
<dbReference type="GO" id="GO:0016020">
    <property type="term" value="C:membrane"/>
    <property type="evidence" value="ECO:0007669"/>
    <property type="project" value="UniProtKB-SubCell"/>
</dbReference>
<feature type="repeat" description="Solcar" evidence="8">
    <location>
        <begin position="465"/>
        <end position="548"/>
    </location>
</feature>
<dbReference type="SUPFAM" id="SSF103506">
    <property type="entry name" value="Mitochondrial carrier"/>
    <property type="match status" value="1"/>
</dbReference>
<name>A0A1E7F3X1_9STRA</name>
<dbReference type="InterPro" id="IPR023395">
    <property type="entry name" value="MCP_dom_sf"/>
</dbReference>
<dbReference type="PROSITE" id="PS50920">
    <property type="entry name" value="SOLCAR"/>
    <property type="match status" value="2"/>
</dbReference>
<dbReference type="InterPro" id="IPR018108">
    <property type="entry name" value="MCP_transmembrane"/>
</dbReference>
<feature type="transmembrane region" description="Helical" evidence="10">
    <location>
        <begin position="47"/>
        <end position="69"/>
    </location>
</feature>
<dbReference type="EMBL" id="KV784364">
    <property type="protein sequence ID" value="OEU12839.1"/>
    <property type="molecule type" value="Genomic_DNA"/>
</dbReference>
<evidence type="ECO:0000256" key="6">
    <source>
        <dbReference type="ARBA" id="ARBA00022989"/>
    </source>
</evidence>
<evidence type="ECO:0000256" key="5">
    <source>
        <dbReference type="ARBA" id="ARBA00022737"/>
    </source>
</evidence>
<proteinExistence type="inferred from homology"/>
<evidence type="ECO:0000256" key="7">
    <source>
        <dbReference type="ARBA" id="ARBA00023136"/>
    </source>
</evidence>
<dbReference type="Proteomes" id="UP000095751">
    <property type="component" value="Unassembled WGS sequence"/>
</dbReference>
<feature type="region of interest" description="Disordered" evidence="9">
    <location>
        <begin position="10"/>
        <end position="31"/>
    </location>
</feature>
<dbReference type="Gene3D" id="1.50.40.10">
    <property type="entry name" value="Mitochondrial carrier domain"/>
    <property type="match status" value="2"/>
</dbReference>
<feature type="compositionally biased region" description="Low complexity" evidence="9">
    <location>
        <begin position="13"/>
        <end position="28"/>
    </location>
</feature>
<keyword evidence="6 10" id="KW-1133">Transmembrane helix</keyword>
<evidence type="ECO:0000256" key="9">
    <source>
        <dbReference type="SAM" id="MobiDB-lite"/>
    </source>
</evidence>
<reference evidence="11 12" key="1">
    <citation type="submission" date="2016-09" db="EMBL/GenBank/DDBJ databases">
        <title>Extensive genetic diversity and differential bi-allelic expression allows diatom success in the polar Southern Ocean.</title>
        <authorList>
            <consortium name="DOE Joint Genome Institute"/>
            <person name="Mock T."/>
            <person name="Otillar R.P."/>
            <person name="Strauss J."/>
            <person name="Dupont C."/>
            <person name="Frickenhaus S."/>
            <person name="Maumus F."/>
            <person name="Mcmullan M."/>
            <person name="Sanges R."/>
            <person name="Schmutz J."/>
            <person name="Toseland A."/>
            <person name="Valas R."/>
            <person name="Veluchamy A."/>
            <person name="Ward B.J."/>
            <person name="Allen A."/>
            <person name="Barry K."/>
            <person name="Falciatore A."/>
            <person name="Ferrante M."/>
            <person name="Fortunato A.E."/>
            <person name="Gloeckner G."/>
            <person name="Gruber A."/>
            <person name="Hipkin R."/>
            <person name="Janech M."/>
            <person name="Kroth P."/>
            <person name="Leese F."/>
            <person name="Lindquist E."/>
            <person name="Lyon B.R."/>
            <person name="Martin J."/>
            <person name="Mayer C."/>
            <person name="Parker M."/>
            <person name="Quesneville H."/>
            <person name="Raymond J."/>
            <person name="Uhlig C."/>
            <person name="Valentin K.U."/>
            <person name="Worden A.Z."/>
            <person name="Armbrust E.V."/>
            <person name="Bowler C."/>
            <person name="Green B."/>
            <person name="Moulton V."/>
            <person name="Van Oosterhout C."/>
            <person name="Grigoriev I."/>
        </authorList>
    </citation>
    <scope>NUCLEOTIDE SEQUENCE [LARGE SCALE GENOMIC DNA]</scope>
    <source>
        <strain evidence="11 12">CCMP1102</strain>
    </source>
</reference>
<dbReference type="KEGG" id="fcy:FRACYDRAFT_263070"/>
<evidence type="ECO:0000256" key="4">
    <source>
        <dbReference type="ARBA" id="ARBA00022692"/>
    </source>
</evidence>